<dbReference type="PANTHER" id="PTHR42989:SF1">
    <property type="entry name" value="FORMATE HYDROGENLYASE SUBUNIT 7-RELATED"/>
    <property type="match status" value="1"/>
</dbReference>
<evidence type="ECO:0000256" key="6">
    <source>
        <dbReference type="ARBA" id="ARBA00023014"/>
    </source>
</evidence>
<evidence type="ECO:0000313" key="8">
    <source>
        <dbReference type="EMBL" id="CDQ12163.1"/>
    </source>
</evidence>
<dbReference type="NCBIfam" id="NF005012">
    <property type="entry name" value="PRK06411.1"/>
    <property type="match status" value="1"/>
</dbReference>
<dbReference type="RefSeq" id="WP_035195648.1">
    <property type="nucleotide sequence ID" value="NZ_CCCS020000082.1"/>
</dbReference>
<evidence type="ECO:0000256" key="4">
    <source>
        <dbReference type="ARBA" id="ARBA00022723"/>
    </source>
</evidence>
<gene>
    <name evidence="9" type="ORF">AFERRI_30231</name>
    <name evidence="8" type="ORF">AFERRI_90019</name>
</gene>
<keyword evidence="10" id="KW-1185">Reference proteome</keyword>
<evidence type="ECO:0000256" key="5">
    <source>
        <dbReference type="ARBA" id="ARBA00023004"/>
    </source>
</evidence>
<reference evidence="8" key="2">
    <citation type="submission" date="2014-07" db="EMBL/GenBank/DDBJ databases">
        <title>Initial genome analysis of the psychrotolerant acidophile Acidithiobacillus ferrivorans CF27: insights into iron and sulfur oxidation pathways and into biofilm formation.</title>
        <authorList>
            <person name="Talla E."/>
            <person name="Hedrich S."/>
            <person name="Mangenot S."/>
            <person name="Ji B."/>
            <person name="Johnson D.B."/>
            <person name="Barbe V."/>
            <person name="Bonnefoy V."/>
        </authorList>
    </citation>
    <scope>NUCLEOTIDE SEQUENCE [LARGE SCALE GENOMIC DNA]</scope>
    <source>
        <strain evidence="8">CF27</strain>
    </source>
</reference>
<dbReference type="SUPFAM" id="SSF54862">
    <property type="entry name" value="4Fe-4S ferredoxins"/>
    <property type="match status" value="1"/>
</dbReference>
<dbReference type="GO" id="GO:0051539">
    <property type="term" value="F:4 iron, 4 sulfur cluster binding"/>
    <property type="evidence" value="ECO:0007669"/>
    <property type="project" value="UniProtKB-KW"/>
</dbReference>
<reference evidence="8" key="1">
    <citation type="submission" date="2014-03" db="EMBL/GenBank/DDBJ databases">
        <authorList>
            <person name="Genoscope - CEA"/>
        </authorList>
    </citation>
    <scope>NUCLEOTIDE SEQUENCE [LARGE SCALE GENOMIC DNA]</scope>
    <source>
        <strain evidence="8">CF27</strain>
    </source>
</reference>
<keyword evidence="4" id="KW-0479">Metal-binding</keyword>
<proteinExistence type="inferred from homology"/>
<dbReference type="GO" id="GO:0046872">
    <property type="term" value="F:metal ion binding"/>
    <property type="evidence" value="ECO:0007669"/>
    <property type="project" value="UniProtKB-KW"/>
</dbReference>
<evidence type="ECO:0000256" key="2">
    <source>
        <dbReference type="ARBA" id="ARBA00009173"/>
    </source>
</evidence>
<feature type="domain" description="NADH:ubiquinone oxidoreductase-like 20kDa subunit" evidence="7">
    <location>
        <begin position="117"/>
        <end position="227"/>
    </location>
</feature>
<dbReference type="Pfam" id="PF01058">
    <property type="entry name" value="Oxidored_q6"/>
    <property type="match status" value="1"/>
</dbReference>
<dbReference type="InterPro" id="IPR006137">
    <property type="entry name" value="NADH_UbQ_OxRdtase-like_20kDa"/>
</dbReference>
<keyword evidence="3" id="KW-0004">4Fe-4S</keyword>
<dbReference type="Gene3D" id="3.40.50.12280">
    <property type="match status" value="1"/>
</dbReference>
<dbReference type="EMBL" id="LT841305">
    <property type="protein sequence ID" value="SMH66499.1"/>
    <property type="molecule type" value="Genomic_DNA"/>
</dbReference>
<dbReference type="PANTHER" id="PTHR42989">
    <property type="entry name" value="HYDROGENASE-4 COMPONENT I"/>
    <property type="match status" value="1"/>
</dbReference>
<dbReference type="EMBL" id="CCCS020000082">
    <property type="protein sequence ID" value="CDQ12163.1"/>
    <property type="molecule type" value="Genomic_DNA"/>
</dbReference>
<comment type="similarity">
    <text evidence="2">Belongs to the complex I 20 kDa subunit family.</text>
</comment>
<protein>
    <submittedName>
        <fullName evidence="8">NADH ubiquinone oxidoreductase, 20 kDa subunit</fullName>
    </submittedName>
</protein>
<evidence type="ECO:0000256" key="3">
    <source>
        <dbReference type="ARBA" id="ARBA00022485"/>
    </source>
</evidence>
<name>A0A060UZT1_9PROT</name>
<dbReference type="SUPFAM" id="SSF56770">
    <property type="entry name" value="HydA/Nqo6-like"/>
    <property type="match status" value="1"/>
</dbReference>
<evidence type="ECO:0000256" key="1">
    <source>
        <dbReference type="ARBA" id="ARBA00001966"/>
    </source>
</evidence>
<reference evidence="9 10" key="3">
    <citation type="submission" date="2017-03" db="EMBL/GenBank/DDBJ databases">
        <authorList>
            <person name="Regsiter A."/>
            <person name="William W."/>
        </authorList>
    </citation>
    <scope>NUCLEOTIDE SEQUENCE [LARGE SCALE GENOMIC DNA]</scope>
    <source>
        <strain evidence="9">PRJEB5721</strain>
    </source>
</reference>
<keyword evidence="8" id="KW-0830">Ubiquinone</keyword>
<dbReference type="Proteomes" id="UP000193925">
    <property type="component" value="Chromosome AFERRI"/>
</dbReference>
<comment type="cofactor">
    <cofactor evidence="1">
        <name>[4Fe-4S] cluster</name>
        <dbReference type="ChEBI" id="CHEBI:49883"/>
    </cofactor>
</comment>
<sequence>MSFWPYYGLKRGIQTTPWPATEEQTPGVTPGRPQASQVVNAEALAQGCPTGALQAVAAGVAVDFARCIHCQRCRHGDNALHWSEDFTWTSVGGIGLPPLGSRFRRSLHVLYIDAGACGACVNEVRLIDAPAYNLHRLGIFITASPRDADVLLVAGPITDAMRTAISKAYAAMPEPKRVVGMGVCSMNGGIFGESFACAGGLGKIIPVDVWIPGCPPPPLAILHGLLTVVGRAIPTALKEQP</sequence>
<keyword evidence="5" id="KW-0408">Iron</keyword>
<dbReference type="AlphaFoldDB" id="A0A060UZT1"/>
<evidence type="ECO:0000259" key="7">
    <source>
        <dbReference type="Pfam" id="PF01058"/>
    </source>
</evidence>
<evidence type="ECO:0000313" key="9">
    <source>
        <dbReference type="EMBL" id="SMH66499.1"/>
    </source>
</evidence>
<evidence type="ECO:0000313" key="10">
    <source>
        <dbReference type="Proteomes" id="UP000193925"/>
    </source>
</evidence>
<accession>A0A060UZT1</accession>
<dbReference type="InterPro" id="IPR052375">
    <property type="entry name" value="Complex_I_20kDa-like"/>
</dbReference>
<organism evidence="8">
    <name type="scientific">Acidithiobacillus ferrivorans</name>
    <dbReference type="NCBI Taxonomy" id="160808"/>
    <lineage>
        <taxon>Bacteria</taxon>
        <taxon>Pseudomonadati</taxon>
        <taxon>Pseudomonadota</taxon>
        <taxon>Acidithiobacillia</taxon>
        <taxon>Acidithiobacillales</taxon>
        <taxon>Acidithiobacillaceae</taxon>
        <taxon>Acidithiobacillus</taxon>
    </lineage>
</organism>
<keyword evidence="6" id="KW-0411">Iron-sulfur</keyword>